<evidence type="ECO:0000313" key="7">
    <source>
        <dbReference type="Proteomes" id="UP000770661"/>
    </source>
</evidence>
<organism evidence="6 7">
    <name type="scientific">Chionoecetes opilio</name>
    <name type="common">Atlantic snow crab</name>
    <name type="synonym">Cancer opilio</name>
    <dbReference type="NCBI Taxonomy" id="41210"/>
    <lineage>
        <taxon>Eukaryota</taxon>
        <taxon>Metazoa</taxon>
        <taxon>Ecdysozoa</taxon>
        <taxon>Arthropoda</taxon>
        <taxon>Crustacea</taxon>
        <taxon>Multicrustacea</taxon>
        <taxon>Malacostraca</taxon>
        <taxon>Eumalacostraca</taxon>
        <taxon>Eucarida</taxon>
        <taxon>Decapoda</taxon>
        <taxon>Pleocyemata</taxon>
        <taxon>Brachyura</taxon>
        <taxon>Eubrachyura</taxon>
        <taxon>Majoidea</taxon>
        <taxon>Majidae</taxon>
        <taxon>Chionoecetes</taxon>
    </lineage>
</organism>
<dbReference type="SUPFAM" id="SSF103473">
    <property type="entry name" value="MFS general substrate transporter"/>
    <property type="match status" value="1"/>
</dbReference>
<accession>A0A8J4YKB5</accession>
<dbReference type="GO" id="GO:0016020">
    <property type="term" value="C:membrane"/>
    <property type="evidence" value="ECO:0007669"/>
    <property type="project" value="UniProtKB-SubCell"/>
</dbReference>
<dbReference type="PANTHER" id="PTHR24064">
    <property type="entry name" value="SOLUTE CARRIER FAMILY 22 MEMBER"/>
    <property type="match status" value="1"/>
</dbReference>
<gene>
    <name evidence="6" type="primary">Slc22a15</name>
    <name evidence="6" type="ORF">GWK47_031554</name>
</gene>
<proteinExistence type="predicted"/>
<evidence type="ECO:0000256" key="5">
    <source>
        <dbReference type="SAM" id="Phobius"/>
    </source>
</evidence>
<dbReference type="EMBL" id="JACEEZ010001758">
    <property type="protein sequence ID" value="KAG0728872.1"/>
    <property type="molecule type" value="Genomic_DNA"/>
</dbReference>
<evidence type="ECO:0000256" key="3">
    <source>
        <dbReference type="ARBA" id="ARBA00022989"/>
    </source>
</evidence>
<keyword evidence="2 5" id="KW-0812">Transmembrane</keyword>
<dbReference type="OrthoDB" id="6343530at2759"/>
<evidence type="ECO:0000313" key="6">
    <source>
        <dbReference type="EMBL" id="KAG0728872.1"/>
    </source>
</evidence>
<dbReference type="Proteomes" id="UP000770661">
    <property type="component" value="Unassembled WGS sequence"/>
</dbReference>
<dbReference type="Pfam" id="PF00083">
    <property type="entry name" value="Sugar_tr"/>
    <property type="match status" value="1"/>
</dbReference>
<evidence type="ECO:0000256" key="4">
    <source>
        <dbReference type="ARBA" id="ARBA00023136"/>
    </source>
</evidence>
<keyword evidence="4 5" id="KW-0472">Membrane</keyword>
<sequence length="201" mass="22866">MRRQIRYIPESPRWLASQGRNDEAKAVLENIAKKNLTLSKLPKQWYLPSVNSGKNKNQSTGLSLLVSNSYITVITLILMFSWFVNSATYYGLTIAASDLGENVYLSTALNGLVEIPAGLIAMCIIDRWKNGVSKTCVMSETGVDETVEYLMLECERYEYARTKMLEVVVGEVGVEEWRDMRDKSVDRQMEYLLELCAELEE</sequence>
<name>A0A8J4YKB5_CHIOP</name>
<reference evidence="6" key="1">
    <citation type="submission" date="2020-07" db="EMBL/GenBank/DDBJ databases">
        <title>The High-quality genome of the commercially important snow crab, Chionoecetes opilio.</title>
        <authorList>
            <person name="Jeong J.-H."/>
            <person name="Ryu S."/>
        </authorList>
    </citation>
    <scope>NUCLEOTIDE SEQUENCE</scope>
    <source>
        <strain evidence="6">MADBK_172401_WGS</strain>
        <tissue evidence="6">Digestive gland</tissue>
    </source>
</reference>
<keyword evidence="7" id="KW-1185">Reference proteome</keyword>
<dbReference type="Gene3D" id="1.20.1250.20">
    <property type="entry name" value="MFS general substrate transporter like domains"/>
    <property type="match status" value="1"/>
</dbReference>
<evidence type="ECO:0000256" key="2">
    <source>
        <dbReference type="ARBA" id="ARBA00022692"/>
    </source>
</evidence>
<evidence type="ECO:0000256" key="1">
    <source>
        <dbReference type="ARBA" id="ARBA00004141"/>
    </source>
</evidence>
<keyword evidence="3 5" id="KW-1133">Transmembrane helix</keyword>
<dbReference type="AlphaFoldDB" id="A0A8J4YKB5"/>
<dbReference type="GO" id="GO:0022857">
    <property type="term" value="F:transmembrane transporter activity"/>
    <property type="evidence" value="ECO:0007669"/>
    <property type="project" value="InterPro"/>
</dbReference>
<feature type="transmembrane region" description="Helical" evidence="5">
    <location>
        <begin position="62"/>
        <end position="83"/>
    </location>
</feature>
<dbReference type="InterPro" id="IPR005828">
    <property type="entry name" value="MFS_sugar_transport-like"/>
</dbReference>
<feature type="transmembrane region" description="Helical" evidence="5">
    <location>
        <begin position="103"/>
        <end position="125"/>
    </location>
</feature>
<protein>
    <submittedName>
        <fullName evidence="6">Solute carrier family 22 member 15</fullName>
    </submittedName>
</protein>
<comment type="subcellular location">
    <subcellularLocation>
        <location evidence="1">Membrane</location>
        <topology evidence="1">Multi-pass membrane protein</topology>
    </subcellularLocation>
</comment>
<comment type="caution">
    <text evidence="6">The sequence shown here is derived from an EMBL/GenBank/DDBJ whole genome shotgun (WGS) entry which is preliminary data.</text>
</comment>
<dbReference type="InterPro" id="IPR036259">
    <property type="entry name" value="MFS_trans_sf"/>
</dbReference>